<comment type="caution">
    <text evidence="2">The sequence shown here is derived from an EMBL/GenBank/DDBJ whole genome shotgun (WGS) entry which is preliminary data.</text>
</comment>
<dbReference type="InterPro" id="IPR029063">
    <property type="entry name" value="SAM-dependent_MTases_sf"/>
</dbReference>
<dbReference type="SUPFAM" id="SSF53335">
    <property type="entry name" value="S-adenosyl-L-methionine-dependent methyltransferases"/>
    <property type="match status" value="1"/>
</dbReference>
<dbReference type="GO" id="GO:0008757">
    <property type="term" value="F:S-adenosylmethionine-dependent methyltransferase activity"/>
    <property type="evidence" value="ECO:0007669"/>
    <property type="project" value="InterPro"/>
</dbReference>
<dbReference type="EMBL" id="LGHB01000002">
    <property type="protein sequence ID" value="KUK97533.1"/>
    <property type="molecule type" value="Genomic_DNA"/>
</dbReference>
<evidence type="ECO:0000313" key="2">
    <source>
        <dbReference type="EMBL" id="KUK97533.1"/>
    </source>
</evidence>
<dbReference type="Pfam" id="PF08241">
    <property type="entry name" value="Methyltransf_11"/>
    <property type="match status" value="1"/>
</dbReference>
<dbReference type="InterPro" id="IPR013216">
    <property type="entry name" value="Methyltransf_11"/>
</dbReference>
<dbReference type="AlphaFoldDB" id="A0A101ILY5"/>
<feature type="domain" description="Methyltransferase type 11" evidence="1">
    <location>
        <begin position="31"/>
        <end position="119"/>
    </location>
</feature>
<evidence type="ECO:0000313" key="3">
    <source>
        <dbReference type="Proteomes" id="UP000053961"/>
    </source>
</evidence>
<proteinExistence type="predicted"/>
<dbReference type="Gene3D" id="3.40.50.150">
    <property type="entry name" value="Vaccinia Virus protein VP39"/>
    <property type="match status" value="1"/>
</dbReference>
<dbReference type="Proteomes" id="UP000053961">
    <property type="component" value="Unassembled WGS sequence"/>
</dbReference>
<accession>A0A101ILY5</accession>
<name>A0A101ILY5_9EURY</name>
<organism evidence="2 3">
    <name type="scientific">Methanothrix harundinacea</name>
    <dbReference type="NCBI Taxonomy" id="301375"/>
    <lineage>
        <taxon>Archaea</taxon>
        <taxon>Methanobacteriati</taxon>
        <taxon>Methanobacteriota</taxon>
        <taxon>Stenosarchaea group</taxon>
        <taxon>Methanomicrobia</taxon>
        <taxon>Methanotrichales</taxon>
        <taxon>Methanotrichaceae</taxon>
        <taxon>Methanothrix</taxon>
    </lineage>
</organism>
<protein>
    <recommendedName>
        <fullName evidence="1">Methyltransferase type 11 domain-containing protein</fullName>
    </recommendedName>
</protein>
<sequence>MVHCAGYCRLARYRFESYLDQMGIDLEGSILDVACGPVSLACLYDDVCGHDNSPAFIEHLVERGIPARLADITELDYPSESFSYVVSLNPPMKPFRRRGDIRAEIRRFVEEMLRIARKGVIIRSGPMMDYLPPQCDHLVERRGKNYVVYRAGGGGSAPLSRLTEPPTLASGCRS</sequence>
<reference evidence="3" key="1">
    <citation type="journal article" date="2015" name="MBio">
        <title>Genome-Resolved Metagenomic Analysis Reveals Roles for Candidate Phyla and Other Microbial Community Members in Biogeochemical Transformations in Oil Reservoirs.</title>
        <authorList>
            <person name="Hu P."/>
            <person name="Tom L."/>
            <person name="Singh A."/>
            <person name="Thomas B.C."/>
            <person name="Baker B.J."/>
            <person name="Piceno Y.M."/>
            <person name="Andersen G.L."/>
            <person name="Banfield J.F."/>
        </authorList>
    </citation>
    <scope>NUCLEOTIDE SEQUENCE [LARGE SCALE GENOMIC DNA]</scope>
</reference>
<evidence type="ECO:0000259" key="1">
    <source>
        <dbReference type="Pfam" id="PF08241"/>
    </source>
</evidence>
<dbReference type="PATRIC" id="fig|301375.6.peg.1938"/>
<gene>
    <name evidence="2" type="ORF">XE07_0363</name>
</gene>